<accession>A0AAW0MZ62</accession>
<name>A0AAW0MZ62_9GOBI</name>
<dbReference type="PANTHER" id="PTHR11505">
    <property type="entry name" value="L1 TRANSPOSABLE ELEMENT-RELATED"/>
    <property type="match status" value="1"/>
</dbReference>
<evidence type="ECO:0000256" key="1">
    <source>
        <dbReference type="SAM" id="Coils"/>
    </source>
</evidence>
<dbReference type="AlphaFoldDB" id="A0AAW0MZ62"/>
<gene>
    <name evidence="2" type="ORF">WMY93_025536</name>
</gene>
<dbReference type="SUPFAM" id="SSF57997">
    <property type="entry name" value="Tropomyosin"/>
    <property type="match status" value="1"/>
</dbReference>
<dbReference type="Proteomes" id="UP001460270">
    <property type="component" value="Unassembled WGS sequence"/>
</dbReference>
<organism evidence="2 3">
    <name type="scientific">Mugilogobius chulae</name>
    <name type="common">yellowstripe goby</name>
    <dbReference type="NCBI Taxonomy" id="88201"/>
    <lineage>
        <taxon>Eukaryota</taxon>
        <taxon>Metazoa</taxon>
        <taxon>Chordata</taxon>
        <taxon>Craniata</taxon>
        <taxon>Vertebrata</taxon>
        <taxon>Euteleostomi</taxon>
        <taxon>Actinopterygii</taxon>
        <taxon>Neopterygii</taxon>
        <taxon>Teleostei</taxon>
        <taxon>Neoteleostei</taxon>
        <taxon>Acanthomorphata</taxon>
        <taxon>Gobiaria</taxon>
        <taxon>Gobiiformes</taxon>
        <taxon>Gobioidei</taxon>
        <taxon>Gobiidae</taxon>
        <taxon>Gobionellinae</taxon>
        <taxon>Mugilogobius</taxon>
    </lineage>
</organism>
<dbReference type="Gene3D" id="1.20.5.340">
    <property type="match status" value="1"/>
</dbReference>
<reference evidence="3" key="1">
    <citation type="submission" date="2024-04" db="EMBL/GenBank/DDBJ databases">
        <title>Salinicola lusitanus LLJ914,a marine bacterium isolated from the Okinawa Trough.</title>
        <authorList>
            <person name="Li J."/>
        </authorList>
    </citation>
    <scope>NUCLEOTIDE SEQUENCE [LARGE SCALE GENOMIC DNA]</scope>
</reference>
<dbReference type="InterPro" id="IPR004244">
    <property type="entry name" value="Transposase_22"/>
</dbReference>
<evidence type="ECO:0008006" key="4">
    <source>
        <dbReference type="Google" id="ProtNLM"/>
    </source>
</evidence>
<evidence type="ECO:0000313" key="3">
    <source>
        <dbReference type="Proteomes" id="UP001460270"/>
    </source>
</evidence>
<comment type="caution">
    <text evidence="2">The sequence shown here is derived from an EMBL/GenBank/DDBJ whole genome shotgun (WGS) entry which is preliminary data.</text>
</comment>
<sequence>MSAAETHVLNADTDVTDEFTPPWAERLIASLETNQHTLSSKLEKIDKTVQSISKDLKEVKDRVSDTEKRISTLEDELEKEKSSVQVLCKQVSNISAKLDDLEARSRRNNIRIIGLKEGTESDNLMELLDRLFRYILDLEERDASPEVDRAHRALRPRPDPGDAPRAITVRLLRWRDKQKLLMAGKKKNKALLWDGQPFYIRQDLTAEVRRQRAEYNGIIEELKKMDIRVGVLYPARLIATIEGKRRIFNTPEEAKREFSLRIRKAAVCPPAPAT</sequence>
<evidence type="ECO:0000313" key="2">
    <source>
        <dbReference type="EMBL" id="KAK7885915.1"/>
    </source>
</evidence>
<keyword evidence="3" id="KW-1185">Reference proteome</keyword>
<protein>
    <recommendedName>
        <fullName evidence="4">L1 transposable element RRM domain-containing protein</fullName>
    </recommendedName>
</protein>
<dbReference type="EMBL" id="JBBPFD010000019">
    <property type="protein sequence ID" value="KAK7885915.1"/>
    <property type="molecule type" value="Genomic_DNA"/>
</dbReference>
<feature type="coiled-coil region" evidence="1">
    <location>
        <begin position="42"/>
        <end position="104"/>
    </location>
</feature>
<keyword evidence="1" id="KW-0175">Coiled coil</keyword>
<dbReference type="Gene3D" id="3.30.70.1820">
    <property type="entry name" value="L1 transposable element, RRM domain"/>
    <property type="match status" value="1"/>
</dbReference>
<proteinExistence type="predicted"/>